<name>A0A8S5T8K9_9CAUD</name>
<evidence type="ECO:0000313" key="1">
    <source>
        <dbReference type="EMBL" id="DAF59677.1"/>
    </source>
</evidence>
<sequence>MTFHGYINTAKMCAENVNAMNCAGVINQDVDNGVIVTLGSINKNASTPNQYYIQGYEYTVALASSTTTGDVWVVASPEVGTTIDQQILSDPRCFYNAANQPMSLKYLVDGVDCIEVTAECFTAGLPDGTTNTYATVGANGKLTAAAAAASGAGKPYFTLEGLHTVTIGATEVPTAVLRYHRATA</sequence>
<organism evidence="1">
    <name type="scientific">Siphoviridae sp. ct0Wl9</name>
    <dbReference type="NCBI Taxonomy" id="2827763"/>
    <lineage>
        <taxon>Viruses</taxon>
        <taxon>Duplodnaviria</taxon>
        <taxon>Heunggongvirae</taxon>
        <taxon>Uroviricota</taxon>
        <taxon>Caudoviricetes</taxon>
    </lineage>
</organism>
<reference evidence="1" key="1">
    <citation type="journal article" date="2021" name="Proc. Natl. Acad. Sci. U.S.A.">
        <title>A Catalog of Tens of Thousands of Viruses from Human Metagenomes Reveals Hidden Associations with Chronic Diseases.</title>
        <authorList>
            <person name="Tisza M.J."/>
            <person name="Buck C.B."/>
        </authorList>
    </citation>
    <scope>NUCLEOTIDE SEQUENCE</scope>
    <source>
        <strain evidence="1">Ct0Wl9</strain>
    </source>
</reference>
<accession>A0A8S5T8K9</accession>
<dbReference type="EMBL" id="BK032775">
    <property type="protein sequence ID" value="DAF59677.1"/>
    <property type="molecule type" value="Genomic_DNA"/>
</dbReference>
<protein>
    <submittedName>
        <fullName evidence="1">Uncharacterized protein</fullName>
    </submittedName>
</protein>
<proteinExistence type="predicted"/>